<accession>A0A3A0WAL1</accession>
<organism evidence="2 3">
    <name type="scientific">Staphylococcus gallinarum</name>
    <dbReference type="NCBI Taxonomy" id="1293"/>
    <lineage>
        <taxon>Bacteria</taxon>
        <taxon>Bacillati</taxon>
        <taxon>Bacillota</taxon>
        <taxon>Bacilli</taxon>
        <taxon>Bacillales</taxon>
        <taxon>Staphylococcaceae</taxon>
        <taxon>Staphylococcus</taxon>
    </lineage>
</organism>
<dbReference type="Gene3D" id="3.10.180.10">
    <property type="entry name" value="2,3-Dihydroxybiphenyl 1,2-Dioxygenase, domain 1"/>
    <property type="match status" value="1"/>
</dbReference>
<dbReference type="SUPFAM" id="SSF54593">
    <property type="entry name" value="Glyoxalase/Bleomycin resistance protein/Dihydroxybiphenyl dioxygenase"/>
    <property type="match status" value="1"/>
</dbReference>
<dbReference type="Pfam" id="PF13468">
    <property type="entry name" value="Glyoxalase_3"/>
    <property type="match status" value="1"/>
</dbReference>
<dbReference type="InterPro" id="IPR025870">
    <property type="entry name" value="Glyoxalase-like_dom"/>
</dbReference>
<dbReference type="OrthoDB" id="9111355at2"/>
<proteinExistence type="predicted"/>
<gene>
    <name evidence="2" type="ORF">BUZ14_02655</name>
</gene>
<dbReference type="Gene3D" id="2.60.40.4320">
    <property type="match status" value="1"/>
</dbReference>
<dbReference type="Proteomes" id="UP000265541">
    <property type="component" value="Unassembled WGS sequence"/>
</dbReference>
<comment type="caution">
    <text evidence="2">The sequence shown here is derived from an EMBL/GenBank/DDBJ whole genome shotgun (WGS) entry which is preliminary data.</text>
</comment>
<feature type="domain" description="Glyoxalase-like" evidence="1">
    <location>
        <begin position="6"/>
        <end position="191"/>
    </location>
</feature>
<evidence type="ECO:0000313" key="3">
    <source>
        <dbReference type="Proteomes" id="UP000265541"/>
    </source>
</evidence>
<protein>
    <submittedName>
        <fullName evidence="2">VOC family protein</fullName>
    </submittedName>
</protein>
<name>A0A3A0WAL1_STAGA</name>
<dbReference type="InterPro" id="IPR029068">
    <property type="entry name" value="Glyas_Bleomycin-R_OHBP_Dase"/>
</dbReference>
<dbReference type="EMBL" id="QYJN01000001">
    <property type="protein sequence ID" value="RIP37472.1"/>
    <property type="molecule type" value="Genomic_DNA"/>
</dbReference>
<reference evidence="2 3" key="1">
    <citation type="journal article" date="2016" name="Front. Microbiol.">
        <title>Comprehensive Phylogenetic Analysis of Bovine Non-aureus Staphylococci Species Based on Whole-Genome Sequencing.</title>
        <authorList>
            <person name="Naushad S."/>
            <person name="Barkema H.W."/>
            <person name="Luby C."/>
            <person name="Condas L.A."/>
            <person name="Nobrega D.B."/>
            <person name="Carson D.A."/>
            <person name="De Buck J."/>
        </authorList>
    </citation>
    <scope>NUCLEOTIDE SEQUENCE [LARGE SCALE GENOMIC DNA]</scope>
    <source>
        <strain evidence="2 3">SNUC 4781</strain>
    </source>
</reference>
<evidence type="ECO:0000259" key="1">
    <source>
        <dbReference type="Pfam" id="PF13468"/>
    </source>
</evidence>
<evidence type="ECO:0000313" key="2">
    <source>
        <dbReference type="EMBL" id="RIP37472.1"/>
    </source>
</evidence>
<dbReference type="RefSeq" id="WP_119484324.1">
    <property type="nucleotide sequence ID" value="NZ_QYJN01000001.1"/>
</dbReference>
<dbReference type="PANTHER" id="PTHR40265">
    <property type="entry name" value="BLL2707 PROTEIN"/>
    <property type="match status" value="1"/>
</dbReference>
<sequence>MNELKLDHIIHYIQQLDDFKYPGHIIKLNQGGQHERLGTFNRLAYLNNTYIELLDVYKPEVLQKVIKTEEGRVSFPSKIVQDGYKQGLKTIAFQTSDIDQVKSDLEDKGVEVIGPVNMQRENKKGHKTTWRLLYIADPDYRVKPPFFIQWDDVEEVRNKKIEPFKQKEFTVKGIVINSTERAHTVEKWCKWFNMNIVNETATYTDIKLENDPIIYRINDGDYSGYKTIQLTDNKTTSSYTLIIRGANYQFEAN</sequence>
<dbReference type="AlphaFoldDB" id="A0A3A0WAL1"/>
<dbReference type="PANTHER" id="PTHR40265:SF1">
    <property type="entry name" value="GLYOXALASE-LIKE DOMAIN-CONTAINING PROTEIN"/>
    <property type="match status" value="1"/>
</dbReference>